<dbReference type="InterPro" id="IPR051784">
    <property type="entry name" value="Nod_factor_ABC_transporter"/>
</dbReference>
<feature type="transmembrane region" description="Helical" evidence="6">
    <location>
        <begin position="190"/>
        <end position="210"/>
    </location>
</feature>
<keyword evidence="4 6" id="KW-0472">Membrane</keyword>
<dbReference type="RefSeq" id="WP_045696001.1">
    <property type="nucleotide sequence ID" value="NZ_JZKH01000022.1"/>
</dbReference>
<dbReference type="EMBL" id="JZKH01000022">
    <property type="protein sequence ID" value="KJS61708.1"/>
    <property type="molecule type" value="Genomic_DNA"/>
</dbReference>
<dbReference type="PROSITE" id="PS51012">
    <property type="entry name" value="ABC_TM2"/>
    <property type="match status" value="1"/>
</dbReference>
<protein>
    <recommendedName>
        <fullName evidence="6">Transport permease protein</fullName>
    </recommendedName>
</protein>
<evidence type="ECO:0000256" key="4">
    <source>
        <dbReference type="ARBA" id="ARBA00023136"/>
    </source>
</evidence>
<dbReference type="PIRSF" id="PIRSF006648">
    <property type="entry name" value="DrrB"/>
    <property type="match status" value="1"/>
</dbReference>
<evidence type="ECO:0000313" key="8">
    <source>
        <dbReference type="EMBL" id="KJS61708.1"/>
    </source>
</evidence>
<dbReference type="AlphaFoldDB" id="A0A0F2TES9"/>
<proteinExistence type="inferred from homology"/>
<feature type="transmembrane region" description="Helical" evidence="6">
    <location>
        <begin position="159"/>
        <end position="183"/>
    </location>
</feature>
<reference evidence="8 9" key="1">
    <citation type="submission" date="2015-02" db="EMBL/GenBank/DDBJ databases">
        <authorList>
            <person name="Ju K.-S."/>
            <person name="Doroghazi J.R."/>
            <person name="Metcalf W."/>
        </authorList>
    </citation>
    <scope>NUCLEOTIDE SEQUENCE [LARGE SCALE GENOMIC DNA]</scope>
    <source>
        <strain evidence="8 9">ATCC 31215</strain>
    </source>
</reference>
<dbReference type="InterPro" id="IPR047817">
    <property type="entry name" value="ABC2_TM_bact-type"/>
</dbReference>
<gene>
    <name evidence="8" type="ORF">VM95_13380</name>
</gene>
<evidence type="ECO:0000256" key="5">
    <source>
        <dbReference type="ARBA" id="ARBA00023251"/>
    </source>
</evidence>
<feature type="transmembrane region" description="Helical" evidence="6">
    <location>
        <begin position="249"/>
        <end position="272"/>
    </location>
</feature>
<dbReference type="InterPro" id="IPR000412">
    <property type="entry name" value="ABC_2_transport"/>
</dbReference>
<dbReference type="OrthoDB" id="8988363at2"/>
<accession>A0A0F2TES9</accession>
<feature type="domain" description="ABC transmembrane type-2" evidence="7">
    <location>
        <begin position="44"/>
        <end position="274"/>
    </location>
</feature>
<name>A0A0F2TES9_STRR3</name>
<evidence type="ECO:0000256" key="1">
    <source>
        <dbReference type="ARBA" id="ARBA00004141"/>
    </source>
</evidence>
<feature type="transmembrane region" description="Helical" evidence="6">
    <location>
        <begin position="122"/>
        <end position="147"/>
    </location>
</feature>
<keyword evidence="3 6" id="KW-1133">Transmembrane helix</keyword>
<evidence type="ECO:0000259" key="7">
    <source>
        <dbReference type="PROSITE" id="PS51012"/>
    </source>
</evidence>
<keyword evidence="6" id="KW-0813">Transport</keyword>
<organism evidence="8 9">
    <name type="scientific">Streptomyces rubellomurinus (strain ATCC 31215)</name>
    <dbReference type="NCBI Taxonomy" id="359131"/>
    <lineage>
        <taxon>Bacteria</taxon>
        <taxon>Bacillati</taxon>
        <taxon>Actinomycetota</taxon>
        <taxon>Actinomycetes</taxon>
        <taxon>Kitasatosporales</taxon>
        <taxon>Streptomycetaceae</taxon>
        <taxon>Streptomyces</taxon>
    </lineage>
</organism>
<comment type="subcellular location">
    <subcellularLocation>
        <location evidence="6">Cell membrane</location>
        <topology evidence="6">Multi-pass membrane protein</topology>
    </subcellularLocation>
    <subcellularLocation>
        <location evidence="1">Membrane</location>
        <topology evidence="1">Multi-pass membrane protein</topology>
    </subcellularLocation>
</comment>
<dbReference type="PANTHER" id="PTHR43229">
    <property type="entry name" value="NODULATION PROTEIN J"/>
    <property type="match status" value="1"/>
</dbReference>
<keyword evidence="6" id="KW-1003">Cell membrane</keyword>
<comment type="similarity">
    <text evidence="6">Belongs to the ABC-2 integral membrane protein family.</text>
</comment>
<dbReference type="GO" id="GO:0140359">
    <property type="term" value="F:ABC-type transporter activity"/>
    <property type="evidence" value="ECO:0007669"/>
    <property type="project" value="InterPro"/>
</dbReference>
<keyword evidence="2 6" id="KW-0812">Transmembrane</keyword>
<dbReference type="GO" id="GO:0046677">
    <property type="term" value="P:response to antibiotic"/>
    <property type="evidence" value="ECO:0007669"/>
    <property type="project" value="UniProtKB-KW"/>
</dbReference>
<keyword evidence="9" id="KW-1185">Reference proteome</keyword>
<evidence type="ECO:0000256" key="3">
    <source>
        <dbReference type="ARBA" id="ARBA00022989"/>
    </source>
</evidence>
<dbReference type="InterPro" id="IPR013525">
    <property type="entry name" value="ABC2_TM"/>
</dbReference>
<dbReference type="PATRIC" id="fig|359131.3.peg.2906"/>
<dbReference type="Pfam" id="PF01061">
    <property type="entry name" value="ABC2_membrane"/>
    <property type="match status" value="1"/>
</dbReference>
<evidence type="ECO:0000256" key="2">
    <source>
        <dbReference type="ARBA" id="ARBA00022692"/>
    </source>
</evidence>
<dbReference type="GO" id="GO:0043190">
    <property type="term" value="C:ATP-binding cassette (ABC) transporter complex"/>
    <property type="evidence" value="ECO:0007669"/>
    <property type="project" value="InterPro"/>
</dbReference>
<keyword evidence="5" id="KW-0046">Antibiotic resistance</keyword>
<comment type="caution">
    <text evidence="8">The sequence shown here is derived from an EMBL/GenBank/DDBJ whole genome shotgun (WGS) entry which is preliminary data.</text>
</comment>
<dbReference type="PANTHER" id="PTHR43229:SF2">
    <property type="entry name" value="NODULATION PROTEIN J"/>
    <property type="match status" value="1"/>
</dbReference>
<feature type="transmembrane region" description="Helical" evidence="6">
    <location>
        <begin position="46"/>
        <end position="69"/>
    </location>
</feature>
<feature type="transmembrane region" description="Helical" evidence="6">
    <location>
        <begin position="75"/>
        <end position="101"/>
    </location>
</feature>
<dbReference type="Proteomes" id="UP000033699">
    <property type="component" value="Unassembled WGS sequence"/>
</dbReference>
<evidence type="ECO:0000313" key="9">
    <source>
        <dbReference type="Proteomes" id="UP000033699"/>
    </source>
</evidence>
<sequence>MTTAMGTAPLDRPPVRSRVSPVTAFRQGLILAWRNLVKLKISPAQIFVAAIQPMVLTLLFVFMFGGAIQGNRHDYLQFVLPGIIVQSMTLLTASVGTGLATDLNTGIFDRFRSMPIGRSAPLVGAILGDLVRHVISFVLVLGFGMALGFRITTDPLSTLAALALIMVFSFAMCWVSVVLGLLLKTPEAMSSIGIFALLPLTFGNNTLVATDTLPGWLQAWVKINPVTHTTDAVRALLAPKGAESAASPAIYTLLASAAILVVVVPIALRLFLRRK</sequence>
<evidence type="ECO:0000256" key="6">
    <source>
        <dbReference type="RuleBase" id="RU361157"/>
    </source>
</evidence>